<protein>
    <submittedName>
        <fullName evidence="2">Glycosyltransferase involved in cell wall bisynthesis</fullName>
    </submittedName>
</protein>
<proteinExistence type="predicted"/>
<dbReference type="InterPro" id="IPR029044">
    <property type="entry name" value="Nucleotide-diphossugar_trans"/>
</dbReference>
<accession>A0A1H0TG91</accession>
<sequence length="290" mass="33585">MNIKPLVSVIIPFYNGVDWLIEAVNSVLNQTYTNYEILIINDGSKENMDSFLLEYEEKIIYIKKENGGPASARNLGIRKARGEYLAFLDSDDLWTSDKLEYQISEMIEKNSSWSQTSYELFGNRTDGKKVNAILEPKLFNKMLFISNGIATPTIMIKKSSFNEEKLFFMENRRYGEDTELWVRLSKKSDILSVDRVLTKVRIRGSNAGLTVIAQLQNRAEIYDDIKGRKEVSCGLIINYKLCNIVYKIIIFIKTNISDNKYLIDSLAKVGYIIPYSIFKVYKKIYIRKYN</sequence>
<dbReference type="GO" id="GO:0016758">
    <property type="term" value="F:hexosyltransferase activity"/>
    <property type="evidence" value="ECO:0007669"/>
    <property type="project" value="UniProtKB-ARBA"/>
</dbReference>
<dbReference type="PANTHER" id="PTHR22916">
    <property type="entry name" value="GLYCOSYLTRANSFERASE"/>
    <property type="match status" value="1"/>
</dbReference>
<keyword evidence="2" id="KW-0808">Transferase</keyword>
<dbReference type="EMBL" id="FNJM01000007">
    <property type="protein sequence ID" value="SDP52855.1"/>
    <property type="molecule type" value="Genomic_DNA"/>
</dbReference>
<organism evidence="2 3">
    <name type="scientific">Clostridium gasigenes</name>
    <dbReference type="NCBI Taxonomy" id="94869"/>
    <lineage>
        <taxon>Bacteria</taxon>
        <taxon>Bacillati</taxon>
        <taxon>Bacillota</taxon>
        <taxon>Clostridia</taxon>
        <taxon>Eubacteriales</taxon>
        <taxon>Clostridiaceae</taxon>
        <taxon>Clostridium</taxon>
    </lineage>
</organism>
<evidence type="ECO:0000259" key="1">
    <source>
        <dbReference type="Pfam" id="PF00535"/>
    </source>
</evidence>
<dbReference type="CDD" id="cd00761">
    <property type="entry name" value="Glyco_tranf_GTA_type"/>
    <property type="match status" value="1"/>
</dbReference>
<dbReference type="Pfam" id="PF00535">
    <property type="entry name" value="Glycos_transf_2"/>
    <property type="match status" value="1"/>
</dbReference>
<dbReference type="STRING" id="94869.SAMN04488529_10711"/>
<dbReference type="Gene3D" id="3.90.550.10">
    <property type="entry name" value="Spore Coat Polysaccharide Biosynthesis Protein SpsA, Chain A"/>
    <property type="match status" value="1"/>
</dbReference>
<gene>
    <name evidence="2" type="ORF">SAMN04488529_10711</name>
</gene>
<reference evidence="2 3" key="1">
    <citation type="submission" date="2016-10" db="EMBL/GenBank/DDBJ databases">
        <authorList>
            <person name="de Groot N.N."/>
        </authorList>
    </citation>
    <scope>NUCLEOTIDE SEQUENCE [LARGE SCALE GENOMIC DNA]</scope>
    <source>
        <strain evidence="2 3">DSM 12272</strain>
    </source>
</reference>
<dbReference type="PANTHER" id="PTHR22916:SF3">
    <property type="entry name" value="UDP-GLCNAC:BETAGAL BETA-1,3-N-ACETYLGLUCOSAMINYLTRANSFERASE-LIKE PROTEIN 1"/>
    <property type="match status" value="1"/>
</dbReference>
<evidence type="ECO:0000313" key="2">
    <source>
        <dbReference type="EMBL" id="SDP52855.1"/>
    </source>
</evidence>
<dbReference type="Proteomes" id="UP000198597">
    <property type="component" value="Unassembled WGS sequence"/>
</dbReference>
<feature type="domain" description="Glycosyltransferase 2-like" evidence="1">
    <location>
        <begin position="8"/>
        <end position="156"/>
    </location>
</feature>
<dbReference type="RefSeq" id="WP_175490847.1">
    <property type="nucleotide sequence ID" value="NZ_FNJM01000007.1"/>
</dbReference>
<dbReference type="AlphaFoldDB" id="A0A1H0TG91"/>
<name>A0A1H0TG91_9CLOT</name>
<evidence type="ECO:0000313" key="3">
    <source>
        <dbReference type="Proteomes" id="UP000198597"/>
    </source>
</evidence>
<keyword evidence="3" id="KW-1185">Reference proteome</keyword>
<dbReference type="SUPFAM" id="SSF53448">
    <property type="entry name" value="Nucleotide-diphospho-sugar transferases"/>
    <property type="match status" value="1"/>
</dbReference>
<dbReference type="InterPro" id="IPR001173">
    <property type="entry name" value="Glyco_trans_2-like"/>
</dbReference>